<dbReference type="RefSeq" id="WP_068204062.1">
    <property type="nucleotide sequence ID" value="NZ_CP014209.1"/>
</dbReference>
<proteinExistence type="predicted"/>
<evidence type="ECO:0000259" key="2">
    <source>
        <dbReference type="Pfam" id="PF00535"/>
    </source>
</evidence>
<dbReference type="Pfam" id="PF00535">
    <property type="entry name" value="Glycos_transf_2"/>
    <property type="match status" value="1"/>
</dbReference>
<name>A0A161I0X3_9MICO</name>
<dbReference type="Gene3D" id="3.90.550.10">
    <property type="entry name" value="Spore Coat Polysaccharide Biosynthesis Protein SpsA, Chain A"/>
    <property type="match status" value="1"/>
</dbReference>
<evidence type="ECO:0000313" key="4">
    <source>
        <dbReference type="Proteomes" id="UP000076794"/>
    </source>
</evidence>
<feature type="domain" description="Glycosyltransferase 2-like" evidence="2">
    <location>
        <begin position="9"/>
        <end position="120"/>
    </location>
</feature>
<dbReference type="Proteomes" id="UP000076794">
    <property type="component" value="Chromosome"/>
</dbReference>
<evidence type="ECO:0000313" key="3">
    <source>
        <dbReference type="EMBL" id="ANC32713.1"/>
    </source>
</evidence>
<dbReference type="EMBL" id="CP014209">
    <property type="protein sequence ID" value="ANC32713.1"/>
    <property type="molecule type" value="Genomic_DNA"/>
</dbReference>
<gene>
    <name evidence="3" type="primary">kfoC</name>
    <name evidence="3" type="ORF">I598_3202</name>
</gene>
<dbReference type="KEGG" id="ido:I598_3202"/>
<feature type="region of interest" description="Disordered" evidence="1">
    <location>
        <begin position="288"/>
        <end position="311"/>
    </location>
</feature>
<dbReference type="SUPFAM" id="SSF53448">
    <property type="entry name" value="Nucleotide-diphospho-sugar transferases"/>
    <property type="match status" value="1"/>
</dbReference>
<dbReference type="InterPro" id="IPR050834">
    <property type="entry name" value="Glycosyltransf_2"/>
</dbReference>
<dbReference type="InterPro" id="IPR029044">
    <property type="entry name" value="Nucleotide-diphossugar_trans"/>
</dbReference>
<dbReference type="AlphaFoldDB" id="A0A161I0X3"/>
<sequence length="311" mass="33200">MTEEPLVSVVVATNRGGPFLAEALDSAVAQSYPSVEVLVVDDGSPEPDVVAGIVGTRPAVRLVRIEPSGVSAARNHAVRSTGGDLVAFLDDDDRWHPDRLRRHVDVMTRRPDAVASYCGMRTIDAAGEVLVGSDQRPAPTRADVVRGPGVMLPNLVVRRDAFDAVGGFDPGIRQGEDLDLVLGLAALGPLVLVEDTLVDYRFHGANTTARHRELAASLREVLRRHRTLAVADGLDDVVAAFDERLAANDRFAWWSALRAARAGWAARRPGAAAAEVAWAAWFAPSAPVRRLRSRGSAGPSAPAVEDRRPAG</sequence>
<dbReference type="PATRIC" id="fig|1300344.3.peg.3222"/>
<organism evidence="3 4">
    <name type="scientific">Isoptericola dokdonensis DS-3</name>
    <dbReference type="NCBI Taxonomy" id="1300344"/>
    <lineage>
        <taxon>Bacteria</taxon>
        <taxon>Bacillati</taxon>
        <taxon>Actinomycetota</taxon>
        <taxon>Actinomycetes</taxon>
        <taxon>Micrococcales</taxon>
        <taxon>Promicromonosporaceae</taxon>
        <taxon>Isoptericola</taxon>
    </lineage>
</organism>
<dbReference type="PANTHER" id="PTHR43685">
    <property type="entry name" value="GLYCOSYLTRANSFERASE"/>
    <property type="match status" value="1"/>
</dbReference>
<protein>
    <submittedName>
        <fullName evidence="3">Chondroitin synthase</fullName>
    </submittedName>
</protein>
<dbReference type="STRING" id="1300344.I598_3202"/>
<accession>A0A161I0X3</accession>
<dbReference type="InterPro" id="IPR001173">
    <property type="entry name" value="Glyco_trans_2-like"/>
</dbReference>
<reference evidence="3 4" key="1">
    <citation type="submission" date="2016-01" db="EMBL/GenBank/DDBJ databases">
        <title>Complete genome sequence of a soil Actinobacterium, Isoptericola dokdonensis DS-3.</title>
        <authorList>
            <person name="Kwon S.-K."/>
            <person name="Kim J.F."/>
        </authorList>
    </citation>
    <scope>NUCLEOTIDE SEQUENCE [LARGE SCALE GENOMIC DNA]</scope>
    <source>
        <strain evidence="3 4">DS-3</strain>
    </source>
</reference>
<keyword evidence="4" id="KW-1185">Reference proteome</keyword>
<evidence type="ECO:0000256" key="1">
    <source>
        <dbReference type="SAM" id="MobiDB-lite"/>
    </source>
</evidence>
<dbReference type="PANTHER" id="PTHR43685:SF2">
    <property type="entry name" value="GLYCOSYLTRANSFERASE 2-LIKE DOMAIN-CONTAINING PROTEIN"/>
    <property type="match status" value="1"/>
</dbReference>